<dbReference type="Proteomes" id="UP000565785">
    <property type="component" value="Unassembled WGS sequence"/>
</dbReference>
<protein>
    <submittedName>
        <fullName evidence="4">PBIP1 protein</fullName>
    </submittedName>
</protein>
<feature type="non-terminal residue" evidence="4">
    <location>
        <position position="1"/>
    </location>
</feature>
<evidence type="ECO:0000256" key="3">
    <source>
        <dbReference type="SAM" id="MobiDB-lite"/>
    </source>
</evidence>
<keyword evidence="1 2" id="KW-0175">Coiled coil</keyword>
<accession>A0A7L1N9U1</accession>
<dbReference type="PANTHER" id="PTHR28638:SF1">
    <property type="entry name" value="PRE-B-CELL LEUKEMIA TRANSCRIPTION FACTOR-INTERACTING PROTEIN 1"/>
    <property type="match status" value="1"/>
</dbReference>
<dbReference type="OrthoDB" id="8947092at2759"/>
<feature type="region of interest" description="Disordered" evidence="3">
    <location>
        <begin position="148"/>
        <end position="183"/>
    </location>
</feature>
<feature type="coiled-coil region" evidence="2">
    <location>
        <begin position="188"/>
        <end position="268"/>
    </location>
</feature>
<comment type="caution">
    <text evidence="4">The sequence shown here is derived from an EMBL/GenBank/DDBJ whole genome shotgun (WGS) entry which is preliminary data.</text>
</comment>
<evidence type="ECO:0000313" key="5">
    <source>
        <dbReference type="Proteomes" id="UP000565785"/>
    </source>
</evidence>
<evidence type="ECO:0000256" key="2">
    <source>
        <dbReference type="SAM" id="Coils"/>
    </source>
</evidence>
<dbReference type="PANTHER" id="PTHR28638">
    <property type="entry name" value="CELL CYCLE PROGRESSION PROTEIN 1"/>
    <property type="match status" value="1"/>
</dbReference>
<proteinExistence type="predicted"/>
<sequence>PDTGRGLGLTPELGVQDPPPAEPEEDRDPSTGAEGPSEPPPEPDTPAGGEKEEPQSDAQRGPCPDTPKAVPPAEDRSGTSSDDEVEGKGLRRRLGQEPRAVPPRPVPPQCRGTPDTGDEEGLSMSRYLLGALVLVAVGLLIVSGDVRGAQGEGGPQPLRAAPSPSLPQDSQQKPPAADPQEPRSLQSVSLLLDRLAKENQEIRLMQAELQAHKEELQALLHRSEGEAAAAGLQRQSLAAENSRLQAALERESAALRDARAELQRLRGAGPPEQP</sequence>
<gene>
    <name evidence="4" type="primary">Pbxip1</name>
    <name evidence="4" type="ORF">RHICYA_R16066</name>
</gene>
<feature type="region of interest" description="Disordered" evidence="3">
    <location>
        <begin position="1"/>
        <end position="121"/>
    </location>
</feature>
<evidence type="ECO:0000313" key="4">
    <source>
        <dbReference type="EMBL" id="NXN96538.1"/>
    </source>
</evidence>
<dbReference type="GO" id="GO:0016020">
    <property type="term" value="C:membrane"/>
    <property type="evidence" value="ECO:0007669"/>
    <property type="project" value="TreeGrafter"/>
</dbReference>
<name>A0A7L1N9U1_RHICY</name>
<keyword evidence="5" id="KW-1185">Reference proteome</keyword>
<evidence type="ECO:0000256" key="1">
    <source>
        <dbReference type="ARBA" id="ARBA00023054"/>
    </source>
</evidence>
<reference evidence="4 5" key="1">
    <citation type="submission" date="2019-09" db="EMBL/GenBank/DDBJ databases">
        <title>Bird 10,000 Genomes (B10K) Project - Family phase.</title>
        <authorList>
            <person name="Zhang G."/>
        </authorList>
    </citation>
    <scope>NUCLEOTIDE SEQUENCE [LARGE SCALE GENOMIC DNA]</scope>
    <source>
        <strain evidence="4">B10K-DU-002-35</strain>
        <tissue evidence="4">Muscle</tissue>
    </source>
</reference>
<dbReference type="AlphaFoldDB" id="A0A7L1N9U1"/>
<dbReference type="InterPro" id="IPR051990">
    <property type="entry name" value="CCPG1/PBIP1"/>
</dbReference>
<feature type="non-terminal residue" evidence="4">
    <location>
        <position position="274"/>
    </location>
</feature>
<organism evidence="4 5">
    <name type="scientific">Rhinopomastus cyanomelas</name>
    <name type="common">Common scimitarbill</name>
    <dbReference type="NCBI Taxonomy" id="113115"/>
    <lineage>
        <taxon>Eukaryota</taxon>
        <taxon>Metazoa</taxon>
        <taxon>Chordata</taxon>
        <taxon>Craniata</taxon>
        <taxon>Vertebrata</taxon>
        <taxon>Euteleostomi</taxon>
        <taxon>Archelosauria</taxon>
        <taxon>Archosauria</taxon>
        <taxon>Dinosauria</taxon>
        <taxon>Saurischia</taxon>
        <taxon>Theropoda</taxon>
        <taxon>Coelurosauria</taxon>
        <taxon>Aves</taxon>
        <taxon>Neognathae</taxon>
        <taxon>Neoaves</taxon>
        <taxon>Telluraves</taxon>
        <taxon>Coraciimorphae</taxon>
        <taxon>Bucerotiformes</taxon>
        <taxon>Rhinopomastidae</taxon>
        <taxon>Rhinopomastus</taxon>
    </lineage>
</organism>
<dbReference type="EMBL" id="VXBP01004349">
    <property type="protein sequence ID" value="NXN96538.1"/>
    <property type="molecule type" value="Genomic_DNA"/>
</dbReference>